<dbReference type="RefSeq" id="WP_100024038.1">
    <property type="nucleotide sequence ID" value="NZ_CP024699.1"/>
</dbReference>
<evidence type="ECO:0000313" key="2">
    <source>
        <dbReference type="EMBL" id="ATV58268.1"/>
    </source>
</evidence>
<dbReference type="Proteomes" id="UP000230056">
    <property type="component" value="Chromosome"/>
</dbReference>
<protein>
    <submittedName>
        <fullName evidence="2">Uncharacterized protein</fullName>
    </submittedName>
</protein>
<dbReference type="AlphaFoldDB" id="A0A2D3NS99"/>
<organism evidence="2 3">
    <name type="scientific">Fusobacterium pseudoperiodonticum</name>
    <dbReference type="NCBI Taxonomy" id="2663009"/>
    <lineage>
        <taxon>Bacteria</taxon>
        <taxon>Fusobacteriati</taxon>
        <taxon>Fusobacteriota</taxon>
        <taxon>Fusobacteriia</taxon>
        <taxon>Fusobacteriales</taxon>
        <taxon>Fusobacteriaceae</taxon>
        <taxon>Fusobacterium</taxon>
    </lineage>
</organism>
<proteinExistence type="predicted"/>
<evidence type="ECO:0000256" key="1">
    <source>
        <dbReference type="SAM" id="Coils"/>
    </source>
</evidence>
<dbReference type="EMBL" id="CP024699">
    <property type="protein sequence ID" value="ATV58268.1"/>
    <property type="molecule type" value="Genomic_DNA"/>
</dbReference>
<gene>
    <name evidence="2" type="ORF">CTM72_00015</name>
</gene>
<evidence type="ECO:0000313" key="3">
    <source>
        <dbReference type="Proteomes" id="UP000230056"/>
    </source>
</evidence>
<sequence>MDKFLKEKIISTTFEGLGKVIESEHKNHPNEKSYSSCRIQEGYNDYLKIVFRKGKINYFRTDFEWSSTPDEKINCEELKEIQRDDFVKEIVPEIKTKFEDLFFKYEDSFLFCYKILLVLEFEGEEGLAKDRTYKEEFYFENKKRKEELKSKMEEYIKEVFLEEKKAIKDERECVIFAGNLLDFNLMGYSEKYIIELIEKILQVMKSVKNRRFDTTLKNDIKYYLDKWTREIFLKLEPEKVTEEQIDLYIYSALLKIKYHTYSFDVKNACNDLENAVNNYSSQKAKQYLEKGSGTLANELIHYKDKDLECKANDILSTVDIKIKNEVASSYEKALDFIITLLNNGFPHSYAIKFSSKSEKIFLDIKGLAKSSTHRFFRRILDFPELYDKLEVYAKTAMKEFEWYQDVEEGEKSLLPGSYAVFALGLYDEKYFPLIEEYYSKLDDEHQLAHQHFITALIDRYGLTEKSLPIFLDGFLSGQFDKVFKNLAKLMEDENNKKLLIKELETYGKHERQTILYSIWGNKWQQMIKI</sequence>
<accession>A0A2D3NS99</accession>
<keyword evidence="1" id="KW-0175">Coiled coil</keyword>
<dbReference type="InterPro" id="IPR046136">
    <property type="entry name" value="DUF6138"/>
</dbReference>
<dbReference type="Pfam" id="PF19635">
    <property type="entry name" value="DUF6138"/>
    <property type="match status" value="1"/>
</dbReference>
<name>A0A2D3NS99_9FUSO</name>
<reference evidence="2 3" key="1">
    <citation type="submission" date="2017-11" db="EMBL/GenBank/DDBJ databases">
        <title>Genome sequencing of Fusobacterium periodonticum KCOM 1261.</title>
        <authorList>
            <person name="Kook J.-K."/>
            <person name="Park S.-N."/>
            <person name="Lim Y.K."/>
        </authorList>
    </citation>
    <scope>NUCLEOTIDE SEQUENCE [LARGE SCALE GENOMIC DNA]</scope>
    <source>
        <strain evidence="2 3">KCOM 1261</strain>
    </source>
</reference>
<feature type="coiled-coil region" evidence="1">
    <location>
        <begin position="138"/>
        <end position="165"/>
    </location>
</feature>